<dbReference type="SUPFAM" id="SSF48008">
    <property type="entry name" value="GntR ligand-binding domain-like"/>
    <property type="match status" value="1"/>
</dbReference>
<dbReference type="GO" id="GO:0003700">
    <property type="term" value="F:DNA-binding transcription factor activity"/>
    <property type="evidence" value="ECO:0007669"/>
    <property type="project" value="InterPro"/>
</dbReference>
<dbReference type="Pfam" id="PF00392">
    <property type="entry name" value="GntR"/>
    <property type="match status" value="1"/>
</dbReference>
<comment type="function">
    <text evidence="5">Transcriptional repressor for the pyruvate dehydrogenase complex genes aceEF and lpd.</text>
</comment>
<dbReference type="PANTHER" id="PTHR43537">
    <property type="entry name" value="TRANSCRIPTIONAL REGULATOR, GNTR FAMILY"/>
    <property type="match status" value="1"/>
</dbReference>
<keyword evidence="3" id="KW-0238">DNA-binding</keyword>
<evidence type="ECO:0000256" key="1">
    <source>
        <dbReference type="ARBA" id="ARBA00022491"/>
    </source>
</evidence>
<evidence type="ECO:0000256" key="4">
    <source>
        <dbReference type="ARBA" id="ARBA00023163"/>
    </source>
</evidence>
<dbReference type="EMBL" id="OBML01000009">
    <property type="protein sequence ID" value="SOC18272.1"/>
    <property type="molecule type" value="Genomic_DNA"/>
</dbReference>
<sequence length="289" mass="32657">MNFRCVAINKIGTMVFQKIHHNRTADSVVDQVEELILQGVLRPGDRLPAERDLAKKVDVSRPILRDAIKILEERGLLVTRHGGGTFIADVIGTVFSEAIVELVRRHPPAIADYLEYRREIERTTARLAAQRATDADREIITRIFRAMEGAHESQDFGREAELDVEFHQAIGESAHNIVLLHTLRSCYRLLADGVFYSRVQLYRYPGSREKLLEQHREIYEAVMAGDAGRAGDAASSHIDFVEQVAYAMARSGSWSVVSALRLAQRLESEQDDSKRRRAPRRPTEEAGTQ</sequence>
<dbReference type="AlphaFoldDB" id="A0A285TAK3"/>
<dbReference type="PROSITE" id="PS50949">
    <property type="entry name" value="HTH_GNTR"/>
    <property type="match status" value="1"/>
</dbReference>
<dbReference type="CDD" id="cd07377">
    <property type="entry name" value="WHTH_GntR"/>
    <property type="match status" value="1"/>
</dbReference>
<protein>
    <recommendedName>
        <fullName evidence="6">Pyruvate dehydrogenase complex repressor</fullName>
    </recommendedName>
</protein>
<feature type="region of interest" description="Disordered" evidence="7">
    <location>
        <begin position="267"/>
        <end position="289"/>
    </location>
</feature>
<organism evidence="9 10">
    <name type="scientific">Stappia indica</name>
    <dbReference type="NCBI Taxonomy" id="538381"/>
    <lineage>
        <taxon>Bacteria</taxon>
        <taxon>Pseudomonadati</taxon>
        <taxon>Pseudomonadota</taxon>
        <taxon>Alphaproteobacteria</taxon>
        <taxon>Hyphomicrobiales</taxon>
        <taxon>Stappiaceae</taxon>
        <taxon>Stappia</taxon>
    </lineage>
</organism>
<evidence type="ECO:0000256" key="5">
    <source>
        <dbReference type="ARBA" id="ARBA00037357"/>
    </source>
</evidence>
<keyword evidence="1" id="KW-0678">Repressor</keyword>
<proteinExistence type="predicted"/>
<evidence type="ECO:0000313" key="9">
    <source>
        <dbReference type="EMBL" id="SOC18272.1"/>
    </source>
</evidence>
<name>A0A285TAK3_9HYPH</name>
<dbReference type="Gene3D" id="1.10.10.10">
    <property type="entry name" value="Winged helix-like DNA-binding domain superfamily/Winged helix DNA-binding domain"/>
    <property type="match status" value="1"/>
</dbReference>
<evidence type="ECO:0000259" key="8">
    <source>
        <dbReference type="PROSITE" id="PS50949"/>
    </source>
</evidence>
<dbReference type="InterPro" id="IPR011711">
    <property type="entry name" value="GntR_C"/>
</dbReference>
<evidence type="ECO:0000256" key="7">
    <source>
        <dbReference type="SAM" id="MobiDB-lite"/>
    </source>
</evidence>
<keyword evidence="2" id="KW-0805">Transcription regulation</keyword>
<gene>
    <name evidence="9" type="ORF">SAMN05421512_109239</name>
</gene>
<keyword evidence="4" id="KW-0804">Transcription</keyword>
<dbReference type="InterPro" id="IPR036390">
    <property type="entry name" value="WH_DNA-bd_sf"/>
</dbReference>
<evidence type="ECO:0000256" key="2">
    <source>
        <dbReference type="ARBA" id="ARBA00023015"/>
    </source>
</evidence>
<keyword evidence="10" id="KW-1185">Reference proteome</keyword>
<evidence type="ECO:0000256" key="3">
    <source>
        <dbReference type="ARBA" id="ARBA00023125"/>
    </source>
</evidence>
<feature type="domain" description="HTH gntR-type" evidence="8">
    <location>
        <begin position="22"/>
        <end position="90"/>
    </location>
</feature>
<dbReference type="SMART" id="SM00895">
    <property type="entry name" value="FCD"/>
    <property type="match status" value="1"/>
</dbReference>
<dbReference type="SMART" id="SM00345">
    <property type="entry name" value="HTH_GNTR"/>
    <property type="match status" value="1"/>
</dbReference>
<dbReference type="GO" id="GO:0003677">
    <property type="term" value="F:DNA binding"/>
    <property type="evidence" value="ECO:0007669"/>
    <property type="project" value="UniProtKB-KW"/>
</dbReference>
<evidence type="ECO:0000256" key="6">
    <source>
        <dbReference type="ARBA" id="ARBA00039592"/>
    </source>
</evidence>
<dbReference type="SUPFAM" id="SSF46785">
    <property type="entry name" value="Winged helix' DNA-binding domain"/>
    <property type="match status" value="1"/>
</dbReference>
<dbReference type="InterPro" id="IPR000524">
    <property type="entry name" value="Tscrpt_reg_HTH_GntR"/>
</dbReference>
<dbReference type="InterPro" id="IPR036388">
    <property type="entry name" value="WH-like_DNA-bd_sf"/>
</dbReference>
<dbReference type="PANTHER" id="PTHR43537:SF34">
    <property type="entry name" value="PYRUVATE DEHYDROGENASE COMPLEX REPRESSOR"/>
    <property type="match status" value="1"/>
</dbReference>
<dbReference type="PRINTS" id="PR00035">
    <property type="entry name" value="HTHGNTR"/>
</dbReference>
<dbReference type="Pfam" id="PF07729">
    <property type="entry name" value="FCD"/>
    <property type="match status" value="1"/>
</dbReference>
<dbReference type="STRING" id="538381.GCA_001696535_02517"/>
<evidence type="ECO:0000313" key="10">
    <source>
        <dbReference type="Proteomes" id="UP000219331"/>
    </source>
</evidence>
<reference evidence="9 10" key="1">
    <citation type="submission" date="2017-08" db="EMBL/GenBank/DDBJ databases">
        <authorList>
            <person name="de Groot N.N."/>
        </authorList>
    </citation>
    <scope>NUCLEOTIDE SEQUENCE [LARGE SCALE GENOMIC DNA]</scope>
    <source>
        <strain evidence="9 10">USBA 352</strain>
    </source>
</reference>
<dbReference type="Proteomes" id="UP000219331">
    <property type="component" value="Unassembled WGS sequence"/>
</dbReference>
<dbReference type="Gene3D" id="1.20.120.530">
    <property type="entry name" value="GntR ligand-binding domain-like"/>
    <property type="match status" value="1"/>
</dbReference>
<dbReference type="InterPro" id="IPR008920">
    <property type="entry name" value="TF_FadR/GntR_C"/>
</dbReference>
<accession>A0A285TAK3</accession>